<dbReference type="Proteomes" id="UP000282985">
    <property type="component" value="Unassembled WGS sequence"/>
</dbReference>
<evidence type="ECO:0000313" key="2">
    <source>
        <dbReference type="EMBL" id="RUT77707.1"/>
    </source>
</evidence>
<keyword evidence="3" id="KW-1185">Reference proteome</keyword>
<organism evidence="2 3">
    <name type="scientific">Ancylomarina longa</name>
    <dbReference type="NCBI Taxonomy" id="2487017"/>
    <lineage>
        <taxon>Bacteria</taxon>
        <taxon>Pseudomonadati</taxon>
        <taxon>Bacteroidota</taxon>
        <taxon>Bacteroidia</taxon>
        <taxon>Marinilabiliales</taxon>
        <taxon>Marinifilaceae</taxon>
        <taxon>Ancylomarina</taxon>
    </lineage>
</organism>
<name>A0A434ATG3_9BACT</name>
<accession>A0A434ATG3</accession>
<reference evidence="2 3" key="1">
    <citation type="submission" date="2018-11" db="EMBL/GenBank/DDBJ databases">
        <title>Parancylomarina longa gen. nov., sp. nov., isolated from sediments of southern Okinawa.</title>
        <authorList>
            <person name="Fu T."/>
        </authorList>
    </citation>
    <scope>NUCLEOTIDE SEQUENCE [LARGE SCALE GENOMIC DNA]</scope>
    <source>
        <strain evidence="2 3">T3-2 S1-C</strain>
    </source>
</reference>
<feature type="domain" description="Amidohydrolase-related" evidence="1">
    <location>
        <begin position="177"/>
        <end position="249"/>
    </location>
</feature>
<dbReference type="InterPro" id="IPR032466">
    <property type="entry name" value="Metal_Hydrolase"/>
</dbReference>
<dbReference type="GO" id="GO:0016787">
    <property type="term" value="F:hydrolase activity"/>
    <property type="evidence" value="ECO:0007669"/>
    <property type="project" value="InterPro"/>
</dbReference>
<gene>
    <name evidence="2" type="ORF">DLK05_11605</name>
</gene>
<protein>
    <recommendedName>
        <fullName evidence="1">Amidohydrolase-related domain-containing protein</fullName>
    </recommendedName>
</protein>
<dbReference type="Pfam" id="PF01979">
    <property type="entry name" value="Amidohydro_1"/>
    <property type="match status" value="1"/>
</dbReference>
<evidence type="ECO:0000313" key="3">
    <source>
        <dbReference type="Proteomes" id="UP000282985"/>
    </source>
</evidence>
<dbReference type="AlphaFoldDB" id="A0A434ATG3"/>
<dbReference type="RefSeq" id="WP_127344138.1">
    <property type="nucleotide sequence ID" value="NZ_RJJX01000016.1"/>
</dbReference>
<proteinExistence type="predicted"/>
<dbReference type="SUPFAM" id="SSF51556">
    <property type="entry name" value="Metallo-dependent hydrolases"/>
    <property type="match status" value="1"/>
</dbReference>
<dbReference type="InterPro" id="IPR006680">
    <property type="entry name" value="Amidohydro-rel"/>
</dbReference>
<sequence>MRKISANYIFPVISDPLKNGILILDDDNKILDIIDTGGKIKEIQDLEFYNGILIPGFVDAFNLLSWPDFNKEDFLATLKGAFKLKLRKRIEELQADPNLIQKGINHLEAYGTKGSADFFPIAEGFRLKQKSKVLFKNIYCNDCCIPFQDYDDFNKKTNHSPILVNRYTVSKILGLDLQSEKRFCIGTGSLGMYQKLSVFEELKLIQLHFHNLKIGEIIKWATIQPARYLGFEETLGSLEKGKSPGLNLVSNVDFKDFKLRQESTIRVLI</sequence>
<dbReference type="EMBL" id="RJJX01000016">
    <property type="protein sequence ID" value="RUT77707.1"/>
    <property type="molecule type" value="Genomic_DNA"/>
</dbReference>
<dbReference type="OrthoDB" id="9807210at2"/>
<comment type="caution">
    <text evidence="2">The sequence shown here is derived from an EMBL/GenBank/DDBJ whole genome shotgun (WGS) entry which is preliminary data.</text>
</comment>
<dbReference type="Gene3D" id="3.20.20.140">
    <property type="entry name" value="Metal-dependent hydrolases"/>
    <property type="match status" value="1"/>
</dbReference>
<evidence type="ECO:0000259" key="1">
    <source>
        <dbReference type="Pfam" id="PF01979"/>
    </source>
</evidence>